<keyword evidence="3 8" id="KW-0028">Amino-acid biosynthesis</keyword>
<dbReference type="Pfam" id="PF08501">
    <property type="entry name" value="Shikimate_dh_N"/>
    <property type="match status" value="1"/>
</dbReference>
<dbReference type="CDD" id="cd01065">
    <property type="entry name" value="NAD_bind_Shikimate_DH"/>
    <property type="match status" value="1"/>
</dbReference>
<feature type="binding site" evidence="8">
    <location>
        <position position="99"/>
    </location>
    <ligand>
        <name>shikimate</name>
        <dbReference type="ChEBI" id="CHEBI:36208"/>
    </ligand>
</feature>
<feature type="binding site" evidence="8">
    <location>
        <position position="226"/>
    </location>
    <ligand>
        <name>NADP(+)</name>
        <dbReference type="ChEBI" id="CHEBI:58349"/>
    </ligand>
</feature>
<accession>A0A6G5QGJ1</accession>
<dbReference type="GO" id="GO:0004764">
    <property type="term" value="F:shikimate 3-dehydrogenase (NADP+) activity"/>
    <property type="evidence" value="ECO:0007669"/>
    <property type="project" value="UniProtKB-UniRule"/>
</dbReference>
<dbReference type="Gene3D" id="3.40.50.720">
    <property type="entry name" value="NAD(P)-binding Rossmann-like Domain"/>
    <property type="match status" value="1"/>
</dbReference>
<reference evidence="10 11" key="1">
    <citation type="submission" date="2016-07" db="EMBL/GenBank/DDBJ databases">
        <title>Comparative genomics of the Campylobacter concisus group.</title>
        <authorList>
            <person name="Miller W.G."/>
            <person name="Yee E."/>
            <person name="Chapman M.H."/>
            <person name="Huynh S."/>
            <person name="Bono J.L."/>
            <person name="On S.L.W."/>
            <person name="StLeger J."/>
            <person name="Foster G."/>
            <person name="Parker C.T."/>
        </authorList>
    </citation>
    <scope>NUCLEOTIDE SEQUENCE [LARGE SCALE GENOMIC DNA]</scope>
    <source>
        <strain evidence="10 11">CCUG 21559</strain>
    </source>
</reference>
<evidence type="ECO:0000256" key="7">
    <source>
        <dbReference type="ARBA" id="ARBA00049442"/>
    </source>
</evidence>
<dbReference type="InterPro" id="IPR046346">
    <property type="entry name" value="Aminoacid_DH-like_N_sf"/>
</dbReference>
<dbReference type="InterPro" id="IPR036291">
    <property type="entry name" value="NAD(P)-bd_dom_sf"/>
</dbReference>
<dbReference type="PANTHER" id="PTHR21089">
    <property type="entry name" value="SHIKIMATE DEHYDROGENASE"/>
    <property type="match status" value="1"/>
</dbReference>
<dbReference type="NCBIfam" id="TIGR00507">
    <property type="entry name" value="aroE"/>
    <property type="match status" value="1"/>
</dbReference>
<feature type="binding site" evidence="8">
    <location>
        <position position="59"/>
    </location>
    <ligand>
        <name>shikimate</name>
        <dbReference type="ChEBI" id="CHEBI:36208"/>
    </ligand>
</feature>
<name>A0A6G5QGJ1_9BACT</name>
<keyword evidence="4 8" id="KW-0521">NADP</keyword>
<dbReference type="PANTHER" id="PTHR21089:SF1">
    <property type="entry name" value="BIFUNCTIONAL 3-DEHYDROQUINATE DEHYDRATASE_SHIKIMATE DEHYDROGENASE, CHLOROPLASTIC"/>
    <property type="match status" value="1"/>
</dbReference>
<feature type="binding site" evidence="8">
    <location>
        <position position="84"/>
    </location>
    <ligand>
        <name>shikimate</name>
        <dbReference type="ChEBI" id="CHEBI:36208"/>
    </ligand>
</feature>
<dbReference type="GO" id="GO:0019632">
    <property type="term" value="P:shikimate metabolic process"/>
    <property type="evidence" value="ECO:0007669"/>
    <property type="project" value="InterPro"/>
</dbReference>
<feature type="binding site" evidence="8">
    <location>
        <position position="75"/>
    </location>
    <ligand>
        <name>NADP(+)</name>
        <dbReference type="ChEBI" id="CHEBI:58349"/>
    </ligand>
</feature>
<dbReference type="SUPFAM" id="SSF51735">
    <property type="entry name" value="NAD(P)-binding Rossmann-fold domains"/>
    <property type="match status" value="1"/>
</dbReference>
<proteinExistence type="inferred from homology"/>
<dbReference type="Proteomes" id="UP000503264">
    <property type="component" value="Chromosome"/>
</dbReference>
<comment type="function">
    <text evidence="8">Involved in the biosynthesis of the chorismate, which leads to the biosynthesis of aromatic amino acids. Catalyzes the reversible NADPH linked reduction of 3-dehydroshikimate (DHSA) to yield shikimate (SA).</text>
</comment>
<comment type="caution">
    <text evidence="8">Lacks conserved residue(s) required for the propagation of feature annotation.</text>
</comment>
<dbReference type="InterPro" id="IPR022893">
    <property type="entry name" value="Shikimate_DH_fam"/>
</dbReference>
<dbReference type="HAMAP" id="MF_00222">
    <property type="entry name" value="Shikimate_DH_AroE"/>
    <property type="match status" value="1"/>
</dbReference>
<dbReference type="InterPro" id="IPR011342">
    <property type="entry name" value="Shikimate_DH"/>
</dbReference>
<feature type="active site" description="Proton acceptor" evidence="8">
    <location>
        <position position="63"/>
    </location>
</feature>
<evidence type="ECO:0000256" key="6">
    <source>
        <dbReference type="ARBA" id="ARBA00023141"/>
    </source>
</evidence>
<comment type="subunit">
    <text evidence="8">Homodimer.</text>
</comment>
<keyword evidence="11" id="KW-1185">Reference proteome</keyword>
<evidence type="ECO:0000256" key="3">
    <source>
        <dbReference type="ARBA" id="ARBA00022605"/>
    </source>
</evidence>
<dbReference type="InterPro" id="IPR013708">
    <property type="entry name" value="Shikimate_DH-bd_N"/>
</dbReference>
<dbReference type="GO" id="GO:0050661">
    <property type="term" value="F:NADP binding"/>
    <property type="evidence" value="ECO:0007669"/>
    <property type="project" value="InterPro"/>
</dbReference>
<keyword evidence="6 8" id="KW-0057">Aromatic amino acid biosynthesis</keyword>
<dbReference type="GO" id="GO:0009073">
    <property type="term" value="P:aromatic amino acid family biosynthetic process"/>
    <property type="evidence" value="ECO:0007669"/>
    <property type="project" value="UniProtKB-KW"/>
</dbReference>
<protein>
    <recommendedName>
        <fullName evidence="2 8">Shikimate dehydrogenase (NADP(+))</fullName>
        <shortName evidence="8">SDH</shortName>
        <ecNumber evidence="2 8">1.1.1.25</ecNumber>
    </recommendedName>
</protein>
<evidence type="ECO:0000313" key="10">
    <source>
        <dbReference type="EMBL" id="QCD44752.1"/>
    </source>
</evidence>
<evidence type="ECO:0000256" key="2">
    <source>
        <dbReference type="ARBA" id="ARBA00012962"/>
    </source>
</evidence>
<evidence type="ECO:0000256" key="1">
    <source>
        <dbReference type="ARBA" id="ARBA00004871"/>
    </source>
</evidence>
<evidence type="ECO:0000256" key="4">
    <source>
        <dbReference type="ARBA" id="ARBA00022857"/>
    </source>
</evidence>
<dbReference type="EMBL" id="CP012542">
    <property type="protein sequence ID" value="QCD44752.1"/>
    <property type="molecule type" value="Genomic_DNA"/>
</dbReference>
<feature type="domain" description="Shikimate dehydrogenase substrate binding N-terminal" evidence="9">
    <location>
        <begin position="6"/>
        <end position="86"/>
    </location>
</feature>
<dbReference type="AlphaFoldDB" id="A0A6G5QGJ1"/>
<dbReference type="UniPathway" id="UPA00053">
    <property type="reaction ID" value="UER00087"/>
</dbReference>
<sequence>MRVFAVFGNPISHSISPRLHNKAICDLGLNAVYTRICLENGSELIDRFKILKLSGANVTLPHKAYALELADIKSEMACKIGSANTLVLKDNKIYAHNTDAPGFLSAILPFGKIKTALILGAGGTAKAIAYALRESKIDVDLLNRSKDRFVDFAEFECFSYENFTPKPYDLIINSTSAGLNDENLPAPIEILSEIFSHSKFAFDVIYGRVTPFLDMSSRFGLTTKDGADMLLYQAVLALNLFYDNTLDLEKIKISMSKALYL</sequence>
<dbReference type="RefSeq" id="WP_169752796.1">
    <property type="nucleotide sequence ID" value="NZ_CP012542.1"/>
</dbReference>
<dbReference type="NCBIfam" id="NF001316">
    <property type="entry name" value="PRK00258.2-5"/>
    <property type="match status" value="1"/>
</dbReference>
<feature type="binding site" evidence="8">
    <location>
        <begin position="14"/>
        <end position="16"/>
    </location>
    <ligand>
        <name>shikimate</name>
        <dbReference type="ChEBI" id="CHEBI:36208"/>
    </ligand>
</feature>
<dbReference type="GO" id="GO:0008652">
    <property type="term" value="P:amino acid biosynthetic process"/>
    <property type="evidence" value="ECO:0007669"/>
    <property type="project" value="UniProtKB-KW"/>
</dbReference>
<evidence type="ECO:0000256" key="8">
    <source>
        <dbReference type="HAMAP-Rule" id="MF_00222"/>
    </source>
</evidence>
<dbReference type="GO" id="GO:0005829">
    <property type="term" value="C:cytosol"/>
    <property type="evidence" value="ECO:0007669"/>
    <property type="project" value="TreeGrafter"/>
</dbReference>
<gene>
    <name evidence="8 10" type="primary">aroE</name>
    <name evidence="10" type="ORF">CMUC_0963</name>
</gene>
<comment type="pathway">
    <text evidence="1 8">Metabolic intermediate biosynthesis; chorismate biosynthesis; chorismate from D-erythrose 4-phosphate and phosphoenolpyruvate: step 4/7.</text>
</comment>
<keyword evidence="5 8" id="KW-0560">Oxidoreductase</keyword>
<evidence type="ECO:0000313" key="11">
    <source>
        <dbReference type="Proteomes" id="UP000503264"/>
    </source>
</evidence>
<feature type="binding site" evidence="8">
    <location>
        <position position="204"/>
    </location>
    <ligand>
        <name>NADP(+)</name>
        <dbReference type="ChEBI" id="CHEBI:58349"/>
    </ligand>
</feature>
<feature type="binding site" evidence="8">
    <location>
        <position position="206"/>
    </location>
    <ligand>
        <name>shikimate</name>
        <dbReference type="ChEBI" id="CHEBI:36208"/>
    </ligand>
</feature>
<organism evidence="10 11">
    <name type="scientific">Campylobacter mucosalis CCUG 21559</name>
    <dbReference type="NCBI Taxonomy" id="1032067"/>
    <lineage>
        <taxon>Bacteria</taxon>
        <taxon>Pseudomonadati</taxon>
        <taxon>Campylobacterota</taxon>
        <taxon>Epsilonproteobacteria</taxon>
        <taxon>Campylobacterales</taxon>
        <taxon>Campylobacteraceae</taxon>
        <taxon>Campylobacter</taxon>
    </lineage>
</organism>
<dbReference type="Gene3D" id="3.40.50.10860">
    <property type="entry name" value="Leucine Dehydrogenase, chain A, domain 1"/>
    <property type="match status" value="1"/>
</dbReference>
<dbReference type="GO" id="GO:0009423">
    <property type="term" value="P:chorismate biosynthetic process"/>
    <property type="evidence" value="ECO:0007669"/>
    <property type="project" value="UniProtKB-UniRule"/>
</dbReference>
<feature type="binding site" evidence="8">
    <location>
        <position position="233"/>
    </location>
    <ligand>
        <name>shikimate</name>
        <dbReference type="ChEBI" id="CHEBI:36208"/>
    </ligand>
</feature>
<dbReference type="SUPFAM" id="SSF53223">
    <property type="entry name" value="Aminoacid dehydrogenase-like, N-terminal domain"/>
    <property type="match status" value="1"/>
</dbReference>
<evidence type="ECO:0000256" key="5">
    <source>
        <dbReference type="ARBA" id="ARBA00023002"/>
    </source>
</evidence>
<comment type="similarity">
    <text evidence="8">Belongs to the shikimate dehydrogenase family.</text>
</comment>
<dbReference type="EC" id="1.1.1.25" evidence="2 8"/>
<evidence type="ECO:0000259" key="9">
    <source>
        <dbReference type="Pfam" id="PF08501"/>
    </source>
</evidence>
<comment type="catalytic activity">
    <reaction evidence="7 8">
        <text>shikimate + NADP(+) = 3-dehydroshikimate + NADPH + H(+)</text>
        <dbReference type="Rhea" id="RHEA:17737"/>
        <dbReference type="ChEBI" id="CHEBI:15378"/>
        <dbReference type="ChEBI" id="CHEBI:16630"/>
        <dbReference type="ChEBI" id="CHEBI:36208"/>
        <dbReference type="ChEBI" id="CHEBI:57783"/>
        <dbReference type="ChEBI" id="CHEBI:58349"/>
        <dbReference type="EC" id="1.1.1.25"/>
    </reaction>
</comment>